<gene>
    <name evidence="3" type="ORF">VSA01S_15230</name>
</gene>
<dbReference type="OrthoDB" id="9768937at2"/>
<organism evidence="3 4">
    <name type="scientific">Vibrio sagamiensis NBRC 104589</name>
    <dbReference type="NCBI Taxonomy" id="1219064"/>
    <lineage>
        <taxon>Bacteria</taxon>
        <taxon>Pseudomonadati</taxon>
        <taxon>Pseudomonadota</taxon>
        <taxon>Gammaproteobacteria</taxon>
        <taxon>Vibrionales</taxon>
        <taxon>Vibrionaceae</taxon>
        <taxon>Vibrio</taxon>
    </lineage>
</organism>
<dbReference type="SUPFAM" id="SSF53756">
    <property type="entry name" value="UDP-Glycosyltransferase/glycogen phosphorylase"/>
    <property type="match status" value="1"/>
</dbReference>
<dbReference type="InterPro" id="IPR028098">
    <property type="entry name" value="Glyco_trans_4-like_N"/>
</dbReference>
<dbReference type="InterPro" id="IPR050194">
    <property type="entry name" value="Glycosyltransferase_grp1"/>
</dbReference>
<dbReference type="Proteomes" id="UP000321922">
    <property type="component" value="Unassembled WGS sequence"/>
</dbReference>
<dbReference type="RefSeq" id="WP_039982732.1">
    <property type="nucleotide sequence ID" value="NZ_BAOJ01000135.1"/>
</dbReference>
<evidence type="ECO:0000313" key="4">
    <source>
        <dbReference type="Proteomes" id="UP000321922"/>
    </source>
</evidence>
<dbReference type="PANTHER" id="PTHR45947:SF3">
    <property type="entry name" value="SULFOQUINOVOSYL TRANSFERASE SQD2"/>
    <property type="match status" value="1"/>
</dbReference>
<reference evidence="3 4" key="1">
    <citation type="submission" date="2019-07" db="EMBL/GenBank/DDBJ databases">
        <title>Whole genome shotgun sequence of Vibrio sagamiensis NBRC 104589.</title>
        <authorList>
            <person name="Hosoyama A."/>
            <person name="Uohara A."/>
            <person name="Ohji S."/>
            <person name="Ichikawa N."/>
        </authorList>
    </citation>
    <scope>NUCLEOTIDE SEQUENCE [LARGE SCALE GENOMIC DNA]</scope>
    <source>
        <strain evidence="3 4">NBRC 104589</strain>
    </source>
</reference>
<accession>A0A511QDM6</accession>
<dbReference type="AlphaFoldDB" id="A0A511QDM6"/>
<dbReference type="Pfam" id="PF00534">
    <property type="entry name" value="Glycos_transf_1"/>
    <property type="match status" value="1"/>
</dbReference>
<dbReference type="EMBL" id="BJXJ01000012">
    <property type="protein sequence ID" value="GEM75411.1"/>
    <property type="molecule type" value="Genomic_DNA"/>
</dbReference>
<dbReference type="InterPro" id="IPR001296">
    <property type="entry name" value="Glyco_trans_1"/>
</dbReference>
<keyword evidence="3" id="KW-0808">Transferase</keyword>
<dbReference type="Pfam" id="PF13439">
    <property type="entry name" value="Glyco_transf_4"/>
    <property type="match status" value="1"/>
</dbReference>
<evidence type="ECO:0000313" key="3">
    <source>
        <dbReference type="EMBL" id="GEM75411.1"/>
    </source>
</evidence>
<keyword evidence="4" id="KW-1185">Reference proteome</keyword>
<comment type="caution">
    <text evidence="3">The sequence shown here is derived from an EMBL/GenBank/DDBJ whole genome shotgun (WGS) entry which is preliminary data.</text>
</comment>
<feature type="domain" description="Glycosyl transferase family 1" evidence="1">
    <location>
        <begin position="191"/>
        <end position="304"/>
    </location>
</feature>
<evidence type="ECO:0000259" key="2">
    <source>
        <dbReference type="Pfam" id="PF13439"/>
    </source>
</evidence>
<dbReference type="Gene3D" id="3.40.50.2000">
    <property type="entry name" value="Glycogen Phosphorylase B"/>
    <property type="match status" value="2"/>
</dbReference>
<protein>
    <submittedName>
        <fullName evidence="3">Glycosyl transferase family 1</fullName>
    </submittedName>
</protein>
<sequence length="358" mass="40434">MKQTSNVIIPPYEVWLLLDSRLYGGIESHVLELAKGLQEFNIKTRVVFAVKYQPQAALTSKLTENHLPHSYLSELTKQPIPDGLQHLVKSLKQAVVKYQPQAIHTHGYKAALVSRLAKIYCSKFPQLVSTYHAGESPRGKVWFYDFLDRCTGTLSEHCFAVSHGIQKKLYSSSEIINNFVSLPDTYHILGKEIAFVGRLSHEKGADRFVEIAKDFPDLSFSIYGDGPEKEALEKNAPVNVIFHGHQYNMEASWPQIQYLLITSRHEGLPMVALEAMARGIIVISLDVGRLKDVLNHGKNGFIAQDILRLKENLVQCLSMCPKQRLLLQKSAIKTITENFSAKVIIPKLIEHYQIEKSS</sequence>
<dbReference type="PANTHER" id="PTHR45947">
    <property type="entry name" value="SULFOQUINOVOSYL TRANSFERASE SQD2"/>
    <property type="match status" value="1"/>
</dbReference>
<feature type="domain" description="Glycosyltransferase subfamily 4-like N-terminal" evidence="2">
    <location>
        <begin position="23"/>
        <end position="169"/>
    </location>
</feature>
<dbReference type="CDD" id="cd03801">
    <property type="entry name" value="GT4_PimA-like"/>
    <property type="match status" value="1"/>
</dbReference>
<name>A0A511QDM6_9VIBR</name>
<proteinExistence type="predicted"/>
<dbReference type="GO" id="GO:0016757">
    <property type="term" value="F:glycosyltransferase activity"/>
    <property type="evidence" value="ECO:0007669"/>
    <property type="project" value="TreeGrafter"/>
</dbReference>
<evidence type="ECO:0000259" key="1">
    <source>
        <dbReference type="Pfam" id="PF00534"/>
    </source>
</evidence>